<dbReference type="InterPro" id="IPR000999">
    <property type="entry name" value="RNase_III_dom"/>
</dbReference>
<keyword evidence="3" id="KW-1185">Reference proteome</keyword>
<dbReference type="InterPro" id="IPR036389">
    <property type="entry name" value="RNase_III_sf"/>
</dbReference>
<protein>
    <submittedName>
        <fullName evidence="2">Ribonuclease iii protein</fullName>
    </submittedName>
</protein>
<name>A0A0N0DB63_FUSLA</name>
<evidence type="ECO:0000313" key="3">
    <source>
        <dbReference type="Proteomes" id="UP000037904"/>
    </source>
</evidence>
<dbReference type="Gene3D" id="1.10.1520.10">
    <property type="entry name" value="Ribonuclease III domain"/>
    <property type="match status" value="1"/>
</dbReference>
<gene>
    <name evidence="2" type="ORF">FLAG1_10925</name>
</gene>
<evidence type="ECO:0000313" key="2">
    <source>
        <dbReference type="EMBL" id="KPA36317.1"/>
    </source>
</evidence>
<accession>A0A0N0DB63</accession>
<feature type="domain" description="RNase III" evidence="1">
    <location>
        <begin position="4"/>
        <end position="127"/>
    </location>
</feature>
<dbReference type="SUPFAM" id="SSF69065">
    <property type="entry name" value="RNase III domain-like"/>
    <property type="match status" value="1"/>
</dbReference>
<evidence type="ECO:0000259" key="1">
    <source>
        <dbReference type="PROSITE" id="PS50142"/>
    </source>
</evidence>
<dbReference type="EMBL" id="JXCE01000676">
    <property type="protein sequence ID" value="KPA36317.1"/>
    <property type="molecule type" value="Genomic_DNA"/>
</dbReference>
<sequence>MDDLRDVEKILGYNFKNYALLEKALESAGVPCHGNNKNEGNKPLAQVGDALIRLITLDDCFQEGKNTGQSEKICQKELSNCALQNVQQNCRLTPHIQTCPAQQGMVSRVTGATAVEALVAAVWYDSEKNYKDVHQLLHRLCIDNELLKSKTHTFG</sequence>
<dbReference type="PROSITE" id="PS50142">
    <property type="entry name" value="RNASE_3_2"/>
    <property type="match status" value="1"/>
</dbReference>
<dbReference type="Proteomes" id="UP000037904">
    <property type="component" value="Unassembled WGS sequence"/>
</dbReference>
<proteinExistence type="predicted"/>
<comment type="caution">
    <text evidence="2">The sequence shown here is derived from an EMBL/GenBank/DDBJ whole genome shotgun (WGS) entry which is preliminary data.</text>
</comment>
<reference evidence="2 3" key="1">
    <citation type="submission" date="2015-04" db="EMBL/GenBank/DDBJ databases">
        <title>The draft genome sequence of Fusarium langsethiae, a T-2/HT-2 mycotoxin producer.</title>
        <authorList>
            <person name="Lysoe E."/>
            <person name="Divon H.H."/>
            <person name="Terzi V."/>
            <person name="Orru L."/>
            <person name="Lamontanara A."/>
            <person name="Kolseth A.-K."/>
            <person name="Frandsen R.J."/>
            <person name="Nielsen K."/>
            <person name="Thrane U."/>
        </authorList>
    </citation>
    <scope>NUCLEOTIDE SEQUENCE [LARGE SCALE GENOMIC DNA]</scope>
    <source>
        <strain evidence="2 3">Fl201059</strain>
    </source>
</reference>
<dbReference type="GO" id="GO:0004525">
    <property type="term" value="F:ribonuclease III activity"/>
    <property type="evidence" value="ECO:0007669"/>
    <property type="project" value="InterPro"/>
</dbReference>
<dbReference type="GO" id="GO:0006396">
    <property type="term" value="P:RNA processing"/>
    <property type="evidence" value="ECO:0007669"/>
    <property type="project" value="InterPro"/>
</dbReference>
<dbReference type="AlphaFoldDB" id="A0A0N0DB63"/>
<organism evidence="2 3">
    <name type="scientific">Fusarium langsethiae</name>
    <dbReference type="NCBI Taxonomy" id="179993"/>
    <lineage>
        <taxon>Eukaryota</taxon>
        <taxon>Fungi</taxon>
        <taxon>Dikarya</taxon>
        <taxon>Ascomycota</taxon>
        <taxon>Pezizomycotina</taxon>
        <taxon>Sordariomycetes</taxon>
        <taxon>Hypocreomycetidae</taxon>
        <taxon>Hypocreales</taxon>
        <taxon>Nectriaceae</taxon>
        <taxon>Fusarium</taxon>
    </lineage>
</organism>